<reference evidence="4 5" key="1">
    <citation type="submission" date="2019-09" db="EMBL/GenBank/DDBJ databases">
        <title>Phylogeny of genus Pseudoclavibacter and closely related genus.</title>
        <authorList>
            <person name="Li Y."/>
        </authorList>
    </citation>
    <scope>NUCLEOTIDE SEQUENCE [LARGE SCALE GENOMIC DNA]</scope>
    <source>
        <strain evidence="4 5">DSM 23821</strain>
    </source>
</reference>
<dbReference type="SUPFAM" id="SSF50952">
    <property type="entry name" value="Soluble quinoprotein glucose dehydrogenase"/>
    <property type="match status" value="1"/>
</dbReference>
<feature type="region of interest" description="Disordered" evidence="1">
    <location>
        <begin position="364"/>
        <end position="385"/>
    </location>
</feature>
<evidence type="ECO:0000256" key="1">
    <source>
        <dbReference type="SAM" id="MobiDB-lite"/>
    </source>
</evidence>
<dbReference type="AlphaFoldDB" id="A0A7J5BZ14"/>
<comment type="caution">
    <text evidence="4">The sequence shown here is derived from an EMBL/GenBank/DDBJ whole genome shotgun (WGS) entry which is preliminary data.</text>
</comment>
<evidence type="ECO:0000313" key="4">
    <source>
        <dbReference type="EMBL" id="KAB1659598.1"/>
    </source>
</evidence>
<feature type="compositionally biased region" description="Low complexity" evidence="1">
    <location>
        <begin position="33"/>
        <end position="45"/>
    </location>
</feature>
<dbReference type="Pfam" id="PF07995">
    <property type="entry name" value="GSDH"/>
    <property type="match status" value="1"/>
</dbReference>
<dbReference type="InterPro" id="IPR012938">
    <property type="entry name" value="Glc/Sorbosone_DH"/>
</dbReference>
<keyword evidence="2" id="KW-0732">Signal</keyword>
<dbReference type="Gene3D" id="2.120.10.30">
    <property type="entry name" value="TolB, C-terminal domain"/>
    <property type="match status" value="1"/>
</dbReference>
<feature type="region of interest" description="Disordered" evidence="1">
    <location>
        <begin position="25"/>
        <end position="49"/>
    </location>
</feature>
<feature type="signal peptide" evidence="2">
    <location>
        <begin position="1"/>
        <end position="22"/>
    </location>
</feature>
<gene>
    <name evidence="4" type="ORF">F8O01_04840</name>
</gene>
<evidence type="ECO:0000256" key="2">
    <source>
        <dbReference type="SAM" id="SignalP"/>
    </source>
</evidence>
<keyword evidence="5" id="KW-1185">Reference proteome</keyword>
<dbReference type="OrthoDB" id="9770043at2"/>
<feature type="chain" id="PRO_5039232089" evidence="2">
    <location>
        <begin position="23"/>
        <end position="385"/>
    </location>
</feature>
<accession>A0A7J5BZ14</accession>
<dbReference type="PROSITE" id="PS51257">
    <property type="entry name" value="PROKAR_LIPOPROTEIN"/>
    <property type="match status" value="1"/>
</dbReference>
<dbReference type="PANTHER" id="PTHR19328">
    <property type="entry name" value="HEDGEHOG-INTERACTING PROTEIN"/>
    <property type="match status" value="1"/>
</dbReference>
<evidence type="ECO:0000313" key="5">
    <source>
        <dbReference type="Proteomes" id="UP000467240"/>
    </source>
</evidence>
<organism evidence="4 5">
    <name type="scientific">Pseudoclavibacter chungangensis</name>
    <dbReference type="NCBI Taxonomy" id="587635"/>
    <lineage>
        <taxon>Bacteria</taxon>
        <taxon>Bacillati</taxon>
        <taxon>Actinomycetota</taxon>
        <taxon>Actinomycetes</taxon>
        <taxon>Micrococcales</taxon>
        <taxon>Microbacteriaceae</taxon>
        <taxon>Pseudoclavibacter</taxon>
    </lineage>
</organism>
<dbReference type="InterPro" id="IPR011041">
    <property type="entry name" value="Quinoprot_gluc/sorb_DH_b-prop"/>
</dbReference>
<dbReference type="InterPro" id="IPR011042">
    <property type="entry name" value="6-blade_b-propeller_TolB-like"/>
</dbReference>
<dbReference type="Proteomes" id="UP000467240">
    <property type="component" value="Unassembled WGS sequence"/>
</dbReference>
<dbReference type="RefSeq" id="WP_158039764.1">
    <property type="nucleotide sequence ID" value="NZ_JACCFV010000001.1"/>
</dbReference>
<proteinExistence type="predicted"/>
<name>A0A7J5BZ14_9MICO</name>
<dbReference type="EMBL" id="WBJZ01000005">
    <property type="protein sequence ID" value="KAB1659598.1"/>
    <property type="molecule type" value="Genomic_DNA"/>
</dbReference>
<sequence length="385" mass="39594">MPRTIRPALAAISVLVLLTGCAGGPEPTPTGSPAPAASTTTDASPPTTPWAYDGGTISSLGTPSDLATGLAAPWSVAPLPDGGALVSERDTARILRWHPDGHVSELATVAGVDAGGEGGLMGLALHAHEGQLTGDAALYAMFTAAADNRVVRFPLGTEGDELRLGTPEVILEGLPRASNHNGGRIAIGPDDLLYVTAGDAGVPANAQDPGSLGGKILRIGLDGSVPSDNPFGTAVYSMGHRNPQGLAWDGPGQLWASEFGQDTWDELNRIEPGANYGWPTVEGQVGAEGFVDPVAQWPTNDASPSGLTWARGSFFMAALRGRTLWQITIGPDGQATATPWLADSLGRLRDVVPGGEGQLWVLTNNTDGRGSPNDGDDRLVSVPAT</sequence>
<dbReference type="PANTHER" id="PTHR19328:SF13">
    <property type="entry name" value="HIPL1 PROTEIN"/>
    <property type="match status" value="1"/>
</dbReference>
<evidence type="ECO:0000259" key="3">
    <source>
        <dbReference type="Pfam" id="PF07995"/>
    </source>
</evidence>
<protein>
    <submittedName>
        <fullName evidence="4">PQQ-dependent sugar dehydrogenase</fullName>
    </submittedName>
</protein>
<feature type="domain" description="Glucose/Sorbosone dehydrogenase" evidence="3">
    <location>
        <begin position="71"/>
        <end position="369"/>
    </location>
</feature>